<dbReference type="InterPro" id="IPR001387">
    <property type="entry name" value="Cro/C1-type_HTH"/>
</dbReference>
<organism evidence="1 2">
    <name type="scientific">Actinomadura darangshiensis</name>
    <dbReference type="NCBI Taxonomy" id="705336"/>
    <lineage>
        <taxon>Bacteria</taxon>
        <taxon>Bacillati</taxon>
        <taxon>Actinomycetota</taxon>
        <taxon>Actinomycetes</taxon>
        <taxon>Streptosporangiales</taxon>
        <taxon>Thermomonosporaceae</taxon>
        <taxon>Actinomadura</taxon>
    </lineage>
</organism>
<comment type="caution">
    <text evidence="1">The sequence shown here is derived from an EMBL/GenBank/DDBJ whole genome shotgun (WGS) entry which is preliminary data.</text>
</comment>
<dbReference type="SUPFAM" id="SSF47413">
    <property type="entry name" value="lambda repressor-like DNA-binding domains"/>
    <property type="match status" value="1"/>
</dbReference>
<dbReference type="Gene3D" id="1.25.40.10">
    <property type="entry name" value="Tetratricopeptide repeat domain"/>
    <property type="match status" value="1"/>
</dbReference>
<dbReference type="GO" id="GO:0003677">
    <property type="term" value="F:DNA binding"/>
    <property type="evidence" value="ECO:0007669"/>
    <property type="project" value="InterPro"/>
</dbReference>
<accession>A0A4R5B3U7</accession>
<dbReference type="OrthoDB" id="3688515at2"/>
<keyword evidence="2" id="KW-1185">Reference proteome</keyword>
<dbReference type="InterPro" id="IPR010982">
    <property type="entry name" value="Lambda_DNA-bd_dom_sf"/>
</dbReference>
<dbReference type="Proteomes" id="UP000295578">
    <property type="component" value="Unassembled WGS sequence"/>
</dbReference>
<gene>
    <name evidence="1" type="ORF">E1293_19720</name>
</gene>
<evidence type="ECO:0000313" key="2">
    <source>
        <dbReference type="Proteomes" id="UP000295578"/>
    </source>
</evidence>
<sequence length="402" mass="43203">MTTFGEKLRALMAERQISQRSLAGLVPCNDGFLSRVARDLKAPSVEMAARLDEVLAAGGSLAALRPERAMSASEDVMALAAWLEETNVADGAVGYLAAATHRLTYDYPRRPPLTVLREAQILQGRVSDVLRTGRQRLAQTRALLGISAELFALINLLAGDVGRYSLADAYGYAAWTCAQEADSDSARALVLCAQSKTARWEGRYADAADLARRGFEVSPATAQGRVLLAVSEATALQARGDIPKAMEAMKRAQQARDTASANDERADAWGCTRARQATYALQVGLGARDPAAMLQSVTEADDAWADGDQWVYGTWAQVRIGAALAYVMTGDPAGAAAELDEVFDLGAEYRVVTIIGRVDEIGRRLGHSRYRGHPGAADLREKIRAFRIGSLEHKPLTAAEAP</sequence>
<dbReference type="CDD" id="cd00093">
    <property type="entry name" value="HTH_XRE"/>
    <property type="match status" value="1"/>
</dbReference>
<dbReference type="RefSeq" id="WP_132198902.1">
    <property type="nucleotide sequence ID" value="NZ_SMKY01000085.1"/>
</dbReference>
<proteinExistence type="predicted"/>
<dbReference type="InterPro" id="IPR011990">
    <property type="entry name" value="TPR-like_helical_dom_sf"/>
</dbReference>
<dbReference type="EMBL" id="SMKY01000085">
    <property type="protein sequence ID" value="TDD80868.1"/>
    <property type="molecule type" value="Genomic_DNA"/>
</dbReference>
<reference evidence="1 2" key="1">
    <citation type="submission" date="2019-03" db="EMBL/GenBank/DDBJ databases">
        <title>Draft genome sequences of novel Actinobacteria.</title>
        <authorList>
            <person name="Sahin N."/>
            <person name="Ay H."/>
            <person name="Saygin H."/>
        </authorList>
    </citation>
    <scope>NUCLEOTIDE SEQUENCE [LARGE SCALE GENOMIC DNA]</scope>
    <source>
        <strain evidence="1 2">DSM 45941</strain>
    </source>
</reference>
<evidence type="ECO:0000313" key="1">
    <source>
        <dbReference type="EMBL" id="TDD80868.1"/>
    </source>
</evidence>
<dbReference type="AlphaFoldDB" id="A0A4R5B3U7"/>
<protein>
    <submittedName>
        <fullName evidence="1">XRE family transcriptional regulator</fullName>
    </submittedName>
</protein>
<name>A0A4R5B3U7_9ACTN</name>
<dbReference type="Gene3D" id="1.10.260.40">
    <property type="entry name" value="lambda repressor-like DNA-binding domains"/>
    <property type="match status" value="1"/>
</dbReference>